<organism evidence="2 3">
    <name type="scientific">Breznakiella homolactica</name>
    <dbReference type="NCBI Taxonomy" id="2798577"/>
    <lineage>
        <taxon>Bacteria</taxon>
        <taxon>Pseudomonadati</taxon>
        <taxon>Spirochaetota</taxon>
        <taxon>Spirochaetia</taxon>
        <taxon>Spirochaetales</taxon>
        <taxon>Breznakiellaceae</taxon>
        <taxon>Breznakiella</taxon>
    </lineage>
</organism>
<dbReference type="AlphaFoldDB" id="A0A7T7XJV3"/>
<sequence>MKKLAIMTVLLTVLSFTVCAQGLYFDIGLGFGKAWTKVDGEDFSDSFKSTGVDLDELGIDLGLKLGYGPFGRIPLYIAAELSGVGHRFYDSSDYIQFNSYLIGGGIIFYPIRLIQIAGSFGYSFVSNDSSLGLSMYDSKGGFAGNVSVALDIGRNNHGLLIGAKFTGTSNTLEVSDVKMNTYMIGLFVKYAYRHKV</sequence>
<dbReference type="Proteomes" id="UP000595917">
    <property type="component" value="Chromosome"/>
</dbReference>
<keyword evidence="3" id="KW-1185">Reference proteome</keyword>
<evidence type="ECO:0000313" key="2">
    <source>
        <dbReference type="EMBL" id="QQO07749.1"/>
    </source>
</evidence>
<gene>
    <name evidence="2" type="ORF">JFL75_12435</name>
</gene>
<dbReference type="KEGG" id="bhc:JFL75_12435"/>
<proteinExistence type="predicted"/>
<evidence type="ECO:0008006" key="4">
    <source>
        <dbReference type="Google" id="ProtNLM"/>
    </source>
</evidence>
<keyword evidence="1" id="KW-0732">Signal</keyword>
<accession>A0A7T7XJV3</accession>
<feature type="signal peptide" evidence="1">
    <location>
        <begin position="1"/>
        <end position="20"/>
    </location>
</feature>
<protein>
    <recommendedName>
        <fullName evidence="4">Outer membrane protein beta-barrel domain-containing protein</fullName>
    </recommendedName>
</protein>
<evidence type="ECO:0000313" key="3">
    <source>
        <dbReference type="Proteomes" id="UP000595917"/>
    </source>
</evidence>
<dbReference type="EMBL" id="CP067089">
    <property type="protein sequence ID" value="QQO07749.1"/>
    <property type="molecule type" value="Genomic_DNA"/>
</dbReference>
<reference evidence="2" key="1">
    <citation type="submission" date="2021-01" db="EMBL/GenBank/DDBJ databases">
        <title>Description of Breznakiella homolactica.</title>
        <authorList>
            <person name="Song Y."/>
            <person name="Brune A."/>
        </authorList>
    </citation>
    <scope>NUCLEOTIDE SEQUENCE</scope>
    <source>
        <strain evidence="2">RmG30</strain>
    </source>
</reference>
<evidence type="ECO:0000256" key="1">
    <source>
        <dbReference type="SAM" id="SignalP"/>
    </source>
</evidence>
<dbReference type="RefSeq" id="WP_215625055.1">
    <property type="nucleotide sequence ID" value="NZ_CP067089.2"/>
</dbReference>
<name>A0A7T7XJV3_9SPIR</name>
<feature type="chain" id="PRO_5030684105" description="Outer membrane protein beta-barrel domain-containing protein" evidence="1">
    <location>
        <begin position="21"/>
        <end position="196"/>
    </location>
</feature>